<name>L8JMK6_9BACT</name>
<dbReference type="eggNOG" id="COG0591">
    <property type="taxonomic scope" value="Bacteria"/>
</dbReference>
<protein>
    <recommendedName>
        <fullName evidence="11">Sodium:solute symporter family protein</fullName>
    </recommendedName>
</protein>
<keyword evidence="6 8" id="KW-0472">Membrane</keyword>
<feature type="transmembrane region" description="Helical" evidence="8">
    <location>
        <begin position="260"/>
        <end position="286"/>
    </location>
</feature>
<evidence type="ECO:0000313" key="10">
    <source>
        <dbReference type="Proteomes" id="UP000011135"/>
    </source>
</evidence>
<keyword evidence="3" id="KW-0813">Transport</keyword>
<feature type="transmembrane region" description="Helical" evidence="8">
    <location>
        <begin position="6"/>
        <end position="22"/>
    </location>
</feature>
<feature type="transmembrane region" description="Helical" evidence="8">
    <location>
        <begin position="455"/>
        <end position="474"/>
    </location>
</feature>
<feature type="transmembrane region" description="Helical" evidence="8">
    <location>
        <begin position="152"/>
        <end position="173"/>
    </location>
</feature>
<proteinExistence type="inferred from homology"/>
<dbReference type="PANTHER" id="PTHR48086">
    <property type="entry name" value="SODIUM/PROLINE SYMPORTER-RELATED"/>
    <property type="match status" value="1"/>
</dbReference>
<dbReference type="AlphaFoldDB" id="L8JMK6"/>
<evidence type="ECO:0000256" key="6">
    <source>
        <dbReference type="ARBA" id="ARBA00023136"/>
    </source>
</evidence>
<comment type="subcellular location">
    <subcellularLocation>
        <location evidence="1">Membrane</location>
        <topology evidence="1">Multi-pass membrane protein</topology>
    </subcellularLocation>
</comment>
<feature type="transmembrane region" description="Helical" evidence="8">
    <location>
        <begin position="34"/>
        <end position="53"/>
    </location>
</feature>
<evidence type="ECO:0000256" key="7">
    <source>
        <dbReference type="RuleBase" id="RU362091"/>
    </source>
</evidence>
<evidence type="ECO:0000256" key="5">
    <source>
        <dbReference type="ARBA" id="ARBA00022989"/>
    </source>
</evidence>
<comment type="similarity">
    <text evidence="2 7">Belongs to the sodium:solute symporter (SSF) (TC 2.A.21) family.</text>
</comment>
<feature type="transmembrane region" description="Helical" evidence="8">
    <location>
        <begin position="319"/>
        <end position="343"/>
    </location>
</feature>
<feature type="transmembrane region" description="Helical" evidence="8">
    <location>
        <begin position="112"/>
        <end position="132"/>
    </location>
</feature>
<dbReference type="Proteomes" id="UP000011135">
    <property type="component" value="Unassembled WGS sequence"/>
</dbReference>
<evidence type="ECO:0000256" key="2">
    <source>
        <dbReference type="ARBA" id="ARBA00006434"/>
    </source>
</evidence>
<feature type="transmembrane region" description="Helical" evidence="8">
    <location>
        <begin position="221"/>
        <end position="239"/>
    </location>
</feature>
<evidence type="ECO:0000256" key="8">
    <source>
        <dbReference type="SAM" id="Phobius"/>
    </source>
</evidence>
<dbReference type="GO" id="GO:0022857">
    <property type="term" value="F:transmembrane transporter activity"/>
    <property type="evidence" value="ECO:0007669"/>
    <property type="project" value="InterPro"/>
</dbReference>
<dbReference type="STRING" id="1237149.C900_03836"/>
<comment type="caution">
    <text evidence="9">The sequence shown here is derived from an EMBL/GenBank/DDBJ whole genome shotgun (WGS) entry which is preliminary data.</text>
</comment>
<evidence type="ECO:0008006" key="11">
    <source>
        <dbReference type="Google" id="ProtNLM"/>
    </source>
</evidence>
<gene>
    <name evidence="9" type="ORF">C900_03836</name>
</gene>
<dbReference type="InterPro" id="IPR050277">
    <property type="entry name" value="Sodium:Solute_Symporter"/>
</dbReference>
<organism evidence="9 10">
    <name type="scientific">Fulvivirga imtechensis AK7</name>
    <dbReference type="NCBI Taxonomy" id="1237149"/>
    <lineage>
        <taxon>Bacteria</taxon>
        <taxon>Pseudomonadati</taxon>
        <taxon>Bacteroidota</taxon>
        <taxon>Cytophagia</taxon>
        <taxon>Cytophagales</taxon>
        <taxon>Fulvivirgaceae</taxon>
        <taxon>Fulvivirga</taxon>
    </lineage>
</organism>
<dbReference type="InterPro" id="IPR001734">
    <property type="entry name" value="Na/solute_symporter"/>
</dbReference>
<sequence length="490" mass="53216">MTYIIVTIAYLLFLTGIIIYKSRSVKTQDDFVVAGRGVPVYLLVGTLVCTWIGSGSLFGTAGLTFRSGFSELWFSMGAWIGIIVIYFIAARIRAISKYTLTDLLETRYNKTARLLGTITIIVAYLVIAGYQFKGGGRFISILTEGSISPETGTLITCIVVIGFTALAGMVSIVSIDIFNGIIMTLAVIIAVPLAISSHGGWGEVVQTISETRPEYLSMTEGIDFTWALGVILPTLLLLLSESSIYQKFSSAKDARSAKKAVVGMLTGVVIIELLMCVLAVVGFAIYAHDPRFFLPDGSIDRTMSEEIILRIGYEQVPVYAGSLIFAAGVAIILSTGNTFLIVASTNVTRDLLQNMFGETVEKKFLLVQRICIVVLGILAYVLISQFTTILEMAFISYTMIGASIAPVLMASFFWKRVTPAGGVASILGGMAMPVINKVMESVEVSFWVFPLDTDYIAIPSVIVSIVLLVVVSLMTKPSPESKWKPFFERA</sequence>
<keyword evidence="4 8" id="KW-0812">Transmembrane</keyword>
<evidence type="ECO:0000256" key="3">
    <source>
        <dbReference type="ARBA" id="ARBA00022448"/>
    </source>
</evidence>
<dbReference type="EMBL" id="AMZN01000055">
    <property type="protein sequence ID" value="ELR70151.1"/>
    <property type="molecule type" value="Genomic_DNA"/>
</dbReference>
<dbReference type="OrthoDB" id="9789704at2"/>
<evidence type="ECO:0000256" key="1">
    <source>
        <dbReference type="ARBA" id="ARBA00004141"/>
    </source>
</evidence>
<evidence type="ECO:0000313" key="9">
    <source>
        <dbReference type="EMBL" id="ELR70151.1"/>
    </source>
</evidence>
<dbReference type="PANTHER" id="PTHR48086:SF7">
    <property type="entry name" value="SODIUM-SOLUTE SYMPORTER-RELATED"/>
    <property type="match status" value="1"/>
</dbReference>
<dbReference type="InterPro" id="IPR038377">
    <property type="entry name" value="Na/Glc_symporter_sf"/>
</dbReference>
<feature type="transmembrane region" description="Helical" evidence="8">
    <location>
        <begin position="417"/>
        <end position="435"/>
    </location>
</feature>
<reference evidence="9 10" key="1">
    <citation type="submission" date="2012-12" db="EMBL/GenBank/DDBJ databases">
        <title>Genome assembly of Fulvivirga imtechensis AK7.</title>
        <authorList>
            <person name="Nupur N."/>
            <person name="Khatri I."/>
            <person name="Kumar R."/>
            <person name="Subramanian S."/>
            <person name="Pinnaka A."/>
        </authorList>
    </citation>
    <scope>NUCLEOTIDE SEQUENCE [LARGE SCALE GENOMIC DNA]</scope>
    <source>
        <strain evidence="9 10">AK7</strain>
    </source>
</reference>
<dbReference type="PROSITE" id="PS50283">
    <property type="entry name" value="NA_SOLUT_SYMP_3"/>
    <property type="match status" value="1"/>
</dbReference>
<keyword evidence="5 8" id="KW-1133">Transmembrane helix</keyword>
<dbReference type="CDD" id="cd10322">
    <property type="entry name" value="SLC5sbd"/>
    <property type="match status" value="1"/>
</dbReference>
<keyword evidence="10" id="KW-1185">Reference proteome</keyword>
<dbReference type="Pfam" id="PF00474">
    <property type="entry name" value="SSF"/>
    <property type="match status" value="1"/>
</dbReference>
<feature type="transmembrane region" description="Helical" evidence="8">
    <location>
        <begin position="364"/>
        <end position="383"/>
    </location>
</feature>
<feature type="transmembrane region" description="Helical" evidence="8">
    <location>
        <begin position="73"/>
        <end position="92"/>
    </location>
</feature>
<dbReference type="RefSeq" id="WP_009581242.1">
    <property type="nucleotide sequence ID" value="NZ_AMZN01000055.1"/>
</dbReference>
<evidence type="ECO:0000256" key="4">
    <source>
        <dbReference type="ARBA" id="ARBA00022692"/>
    </source>
</evidence>
<feature type="transmembrane region" description="Helical" evidence="8">
    <location>
        <begin position="180"/>
        <end position="201"/>
    </location>
</feature>
<feature type="transmembrane region" description="Helical" evidence="8">
    <location>
        <begin position="389"/>
        <end position="410"/>
    </location>
</feature>
<dbReference type="GO" id="GO:0005886">
    <property type="term" value="C:plasma membrane"/>
    <property type="evidence" value="ECO:0007669"/>
    <property type="project" value="TreeGrafter"/>
</dbReference>
<dbReference type="Gene3D" id="1.20.1730.10">
    <property type="entry name" value="Sodium/glucose cotransporter"/>
    <property type="match status" value="1"/>
</dbReference>
<accession>L8JMK6</accession>